<feature type="region of interest" description="Disordered" evidence="1">
    <location>
        <begin position="1"/>
        <end position="22"/>
    </location>
</feature>
<evidence type="ECO:0000313" key="2">
    <source>
        <dbReference type="EMBL" id="EFC88072.1"/>
    </source>
</evidence>
<dbReference type="Proteomes" id="UP000003344">
    <property type="component" value="Unassembled WGS sequence"/>
</dbReference>
<sequence>MSCLSSKPDKAKAKRSSETGVSVSDDLLSKLACKTDRMTRLQVQQSLRSHEPSSQNQCQYPLCLHFYRFNGFGVFNICRTDDVTFGLKRADEDKFDTPVPLFNFAVCRGRGRFFHQSCVAA</sequence>
<protein>
    <submittedName>
        <fullName evidence="2">Uncharacterized protein</fullName>
    </submittedName>
</protein>
<evidence type="ECO:0000313" key="3">
    <source>
        <dbReference type="Proteomes" id="UP000003344"/>
    </source>
</evidence>
<name>D2ZXT4_NEIM2</name>
<organism evidence="2 3">
    <name type="scientific">Neisseria mucosa (strain ATCC 25996 / DSM 4631 / NCTC 10774 / M26)</name>
    <dbReference type="NCBI Taxonomy" id="546266"/>
    <lineage>
        <taxon>Bacteria</taxon>
        <taxon>Pseudomonadati</taxon>
        <taxon>Pseudomonadota</taxon>
        <taxon>Betaproteobacteria</taxon>
        <taxon>Neisseriales</taxon>
        <taxon>Neisseriaceae</taxon>
        <taxon>Neisseria</taxon>
    </lineage>
</organism>
<feature type="compositionally biased region" description="Basic and acidic residues" evidence="1">
    <location>
        <begin position="7"/>
        <end position="17"/>
    </location>
</feature>
<dbReference type="EMBL" id="ACDX02000011">
    <property type="protein sequence ID" value="EFC88072.1"/>
    <property type="molecule type" value="Genomic_DNA"/>
</dbReference>
<gene>
    <name evidence="2" type="ORF">NEIMUCOT_05438</name>
</gene>
<comment type="caution">
    <text evidence="2">The sequence shown here is derived from an EMBL/GenBank/DDBJ whole genome shotgun (WGS) entry which is preliminary data.</text>
</comment>
<evidence type="ECO:0000256" key="1">
    <source>
        <dbReference type="SAM" id="MobiDB-lite"/>
    </source>
</evidence>
<accession>D2ZXT4</accession>
<reference evidence="2 3" key="1">
    <citation type="submission" date="2009-10" db="EMBL/GenBank/DDBJ databases">
        <authorList>
            <person name="Weinstock G."/>
            <person name="Sodergren E."/>
            <person name="Clifton S."/>
            <person name="Fulton L."/>
            <person name="Fulton B."/>
            <person name="Courtney L."/>
            <person name="Fronick C."/>
            <person name="Harrison M."/>
            <person name="Strong C."/>
            <person name="Farmer C."/>
            <person name="Delahaunty K."/>
            <person name="Markovic C."/>
            <person name="Hall O."/>
            <person name="Minx P."/>
            <person name="Tomlinson C."/>
            <person name="Mitreva M."/>
            <person name="Nelson J."/>
            <person name="Hou S."/>
            <person name="Wollam A."/>
            <person name="Pepin K.H."/>
            <person name="Johnson M."/>
            <person name="Bhonagiri V."/>
            <person name="Nash W.E."/>
            <person name="Warren W."/>
            <person name="Chinwalla A."/>
            <person name="Mardis E.R."/>
            <person name="Wilson R.K."/>
        </authorList>
    </citation>
    <scope>NUCLEOTIDE SEQUENCE [LARGE SCALE GENOMIC DNA]</scope>
    <source>
        <strain evidence="3">ATCC 25996 / DSM 4631 / NCTC 10774 / M26</strain>
    </source>
</reference>
<dbReference type="AlphaFoldDB" id="D2ZXT4"/>
<dbReference type="STRING" id="546266.NEIMUCOT_05438"/>
<proteinExistence type="predicted"/>